<gene>
    <name evidence="2" type="ORF">M9Y10_021644</name>
</gene>
<reference evidence="2 3" key="1">
    <citation type="submission" date="2024-04" db="EMBL/GenBank/DDBJ databases">
        <title>Tritrichomonas musculus Genome.</title>
        <authorList>
            <person name="Alves-Ferreira E."/>
            <person name="Grigg M."/>
            <person name="Lorenzi H."/>
            <person name="Galac M."/>
        </authorList>
    </citation>
    <scope>NUCLEOTIDE SEQUENCE [LARGE SCALE GENOMIC DNA]</scope>
    <source>
        <strain evidence="2 3">EAF2021</strain>
    </source>
</reference>
<sequence>MIRKDIEPFLCEIIKNDIEEVHLAQWVDKINSHNHLDRRLLVFTDSGFALCRAKTFSKVPEITKFFSWFNLQSVELNENIFKFIFESEEQERIISFSFEQTNELLDVLCQHLANILIPSEYPQILVGHNFSIENYNTIPMTSGLSRLKANVFYDHEENDDIRSLFDSYSNFLTSGMTKLNLGLFGDSSFIGIIIDSLKVVPHITSVVFSSTKNSSSHWLEFRDLLKYSRYVNEIITHEAITKDFYSINSIKQDEFSEKIETITFGNPNLSDKEVDVITNLYKKANIKNIKFINAKRAMLSFKNNLNTFVSNSNFKSVTLDKILSLKVLTTLRLLKNVEKVGITGCDIEISEAIPIICSLNGIINTKSIDLSDNKCHFPLSRENLSLPECIEEMIFDNLRFSGISLQVLLAYFECQKSSKKLSIHINNINSIEHDKEFYQSLFKFGENYSQDDISLTKYIDKSEQNFNLDKIYFDNNKISKYLLRFFFRNKDLSLLSLNGSDFESDDQIIKELTSFITHTKTLNELRISGNLRYQLSPSKLELILQSFAHDQRSIKRLDISLHNYRQESLDVLSEVLLLNRKIEYVNFTRNNVYNKPTWQSFFKKLMGRGAPLDFPIPHAEFSEMLRSKEITKEELTELINMIDKIKKGNKDIKIPPETIIPTPLDDDEEKSVNDSNSEVKPIINEKSKKNEKFSWEIQDIPVPIINNTAFNSFEEEFRIDSLLNQIKP</sequence>
<evidence type="ECO:0000313" key="3">
    <source>
        <dbReference type="Proteomes" id="UP001470230"/>
    </source>
</evidence>
<dbReference type="Gene3D" id="3.80.10.10">
    <property type="entry name" value="Ribonuclease Inhibitor"/>
    <property type="match status" value="1"/>
</dbReference>
<evidence type="ECO:0000313" key="2">
    <source>
        <dbReference type="EMBL" id="KAK8893227.1"/>
    </source>
</evidence>
<comment type="caution">
    <text evidence="2">The sequence shown here is derived from an EMBL/GenBank/DDBJ whole genome shotgun (WGS) entry which is preliminary data.</text>
</comment>
<feature type="region of interest" description="Disordered" evidence="1">
    <location>
        <begin position="662"/>
        <end position="682"/>
    </location>
</feature>
<proteinExistence type="predicted"/>
<evidence type="ECO:0008006" key="4">
    <source>
        <dbReference type="Google" id="ProtNLM"/>
    </source>
</evidence>
<dbReference type="EMBL" id="JAPFFF010000003">
    <property type="protein sequence ID" value="KAK8893227.1"/>
    <property type="molecule type" value="Genomic_DNA"/>
</dbReference>
<dbReference type="Proteomes" id="UP001470230">
    <property type="component" value="Unassembled WGS sequence"/>
</dbReference>
<dbReference type="SUPFAM" id="SSF52047">
    <property type="entry name" value="RNI-like"/>
    <property type="match status" value="1"/>
</dbReference>
<name>A0ABR2KQ07_9EUKA</name>
<accession>A0ABR2KQ07</accession>
<organism evidence="2 3">
    <name type="scientific">Tritrichomonas musculus</name>
    <dbReference type="NCBI Taxonomy" id="1915356"/>
    <lineage>
        <taxon>Eukaryota</taxon>
        <taxon>Metamonada</taxon>
        <taxon>Parabasalia</taxon>
        <taxon>Tritrichomonadida</taxon>
        <taxon>Tritrichomonadidae</taxon>
        <taxon>Tritrichomonas</taxon>
    </lineage>
</organism>
<dbReference type="InterPro" id="IPR032675">
    <property type="entry name" value="LRR_dom_sf"/>
</dbReference>
<evidence type="ECO:0000256" key="1">
    <source>
        <dbReference type="SAM" id="MobiDB-lite"/>
    </source>
</evidence>
<protein>
    <recommendedName>
        <fullName evidence="4">Leucine Rich Repeat family protein</fullName>
    </recommendedName>
</protein>
<keyword evidence="3" id="KW-1185">Reference proteome</keyword>